<proteinExistence type="predicted"/>
<dbReference type="InterPro" id="IPR051082">
    <property type="entry name" value="Pentapeptide-BTB/POZ_domain"/>
</dbReference>
<accession>A0A5S9IM35</accession>
<dbReference type="Gene3D" id="1.20.120.810">
    <property type="entry name" value="Vinculin, Vh2 four-helix bundle"/>
    <property type="match status" value="1"/>
</dbReference>
<evidence type="ECO:0000313" key="3">
    <source>
        <dbReference type="Proteomes" id="UP000326354"/>
    </source>
</evidence>
<dbReference type="KEGG" id="uam:UABAM_02772"/>
<dbReference type="InterPro" id="IPR001646">
    <property type="entry name" value="5peptide_repeat"/>
</dbReference>
<dbReference type="PANTHER" id="PTHR14136">
    <property type="entry name" value="BTB_POZ DOMAIN-CONTAINING PROTEIN KCTD9"/>
    <property type="match status" value="1"/>
</dbReference>
<evidence type="ECO:0000313" key="2">
    <source>
        <dbReference type="EMBL" id="BBM84413.1"/>
    </source>
</evidence>
<keyword evidence="1" id="KW-0472">Membrane</keyword>
<dbReference type="PANTHER" id="PTHR14136:SF17">
    <property type="entry name" value="BTB_POZ DOMAIN-CONTAINING PROTEIN KCTD9"/>
    <property type="match status" value="1"/>
</dbReference>
<name>A0A5S9IM35_UABAM</name>
<dbReference type="SUPFAM" id="SSF141571">
    <property type="entry name" value="Pentapeptide repeat-like"/>
    <property type="match status" value="1"/>
</dbReference>
<dbReference type="Gene3D" id="2.160.20.80">
    <property type="entry name" value="E3 ubiquitin-protein ligase SopA"/>
    <property type="match status" value="1"/>
</dbReference>
<dbReference type="EMBL" id="AP019860">
    <property type="protein sequence ID" value="BBM84413.1"/>
    <property type="molecule type" value="Genomic_DNA"/>
</dbReference>
<protein>
    <recommendedName>
        <fullName evidence="4">Pentapeptide repeat-containing protein</fullName>
    </recommendedName>
</protein>
<dbReference type="Pfam" id="PF00805">
    <property type="entry name" value="Pentapeptide"/>
    <property type="match status" value="3"/>
</dbReference>
<keyword evidence="3" id="KW-1185">Reference proteome</keyword>
<organism evidence="2 3">
    <name type="scientific">Uabimicrobium amorphum</name>
    <dbReference type="NCBI Taxonomy" id="2596890"/>
    <lineage>
        <taxon>Bacteria</taxon>
        <taxon>Pseudomonadati</taxon>
        <taxon>Planctomycetota</taxon>
        <taxon>Candidatus Uabimicrobiia</taxon>
        <taxon>Candidatus Uabimicrobiales</taxon>
        <taxon>Candidatus Uabimicrobiaceae</taxon>
        <taxon>Candidatus Uabimicrobium</taxon>
    </lineage>
</organism>
<keyword evidence="1" id="KW-0812">Transmembrane</keyword>
<dbReference type="AlphaFoldDB" id="A0A5S9IM35"/>
<dbReference type="RefSeq" id="WP_151968571.1">
    <property type="nucleotide sequence ID" value="NZ_AP019860.1"/>
</dbReference>
<evidence type="ECO:0000256" key="1">
    <source>
        <dbReference type="SAM" id="Phobius"/>
    </source>
</evidence>
<feature type="transmembrane region" description="Helical" evidence="1">
    <location>
        <begin position="251"/>
        <end position="269"/>
    </location>
</feature>
<keyword evidence="1" id="KW-1133">Transmembrane helix</keyword>
<sequence length="509" mass="56421">MNIYLRVAIICGVVLLHGCGFMDVMRDVSETTQNTTKSLKNVTESLQKVASGIEIDQKSFNESMTRTSENIEKLTASLHETTEGISQSTANIAVSTKSMADTAHSIDNLTQSLSKATNVTNKRIENIFDKIDSAVVASQEMIAPLKQVSQNSQKFSQVIDKTVDTANKVLDKVQGMSSDGQLSKVTMQLESLGSSVDASLKNFEKITANASEDYKNLRSNVALASQDLKKEAIENFDRLTDQVVKTLKNPYAYGPWVALFALLLIFYFLSTQSKRRFQNFIRTQGENFRRQSAQFEVMQNLRDLSDNIALDKWRNPLKTTVIKSNLLTVFDDAVPNLVQLSRENVPLVMRELILDLFCAQKDELYKKDLRRVHLEKAHCSGVNFYKSDLRHAYLCEGEFTEGDFCKADLSNADFDGANLEGAQFKSAKLVGANLCNADLSKANLAGANLKNANLENANLCGVSLKKANLTGANLHGANLEGVDLEEANFSGTIFENLTESKILTVFRNK</sequence>
<dbReference type="Proteomes" id="UP000326354">
    <property type="component" value="Chromosome"/>
</dbReference>
<evidence type="ECO:0008006" key="4">
    <source>
        <dbReference type="Google" id="ProtNLM"/>
    </source>
</evidence>
<gene>
    <name evidence="2" type="ORF">UABAM_02772</name>
</gene>
<dbReference type="OrthoDB" id="421369at2"/>
<reference evidence="2 3" key="1">
    <citation type="submission" date="2019-08" db="EMBL/GenBank/DDBJ databases">
        <title>Complete genome sequence of Candidatus Uab amorphum.</title>
        <authorList>
            <person name="Shiratori T."/>
            <person name="Suzuki S."/>
            <person name="Kakizawa Y."/>
            <person name="Ishida K."/>
        </authorList>
    </citation>
    <scope>NUCLEOTIDE SEQUENCE [LARGE SCALE GENOMIC DNA]</scope>
    <source>
        <strain evidence="2 3">SRT547</strain>
    </source>
</reference>